<keyword evidence="3" id="KW-0808">Transferase</keyword>
<comment type="caution">
    <text evidence="10">The sequence shown here is derived from an EMBL/GenBank/DDBJ whole genome shotgun (WGS) entry which is preliminary data.</text>
</comment>
<keyword evidence="9" id="KW-0325">Glycoprotein</keyword>
<evidence type="ECO:0000256" key="7">
    <source>
        <dbReference type="ARBA" id="ARBA00023034"/>
    </source>
</evidence>
<comment type="similarity">
    <text evidence="2">Belongs to the sulfotransferase 3 family.</text>
</comment>
<feature type="non-terminal residue" evidence="10">
    <location>
        <position position="124"/>
    </location>
</feature>
<evidence type="ECO:0000313" key="10">
    <source>
        <dbReference type="EMBL" id="KAK7070524.1"/>
    </source>
</evidence>
<evidence type="ECO:0000313" key="11">
    <source>
        <dbReference type="Proteomes" id="UP001381693"/>
    </source>
</evidence>
<evidence type="ECO:0000256" key="4">
    <source>
        <dbReference type="ARBA" id="ARBA00022692"/>
    </source>
</evidence>
<sequence>MDVQNVTSPFATVLLYNNIPKTGSTSMGQLVERMASNNNFNKVLNRTIYPRKRPTNEQVNIVKKLMEYKKRPYHFWSCHTYFFDEVRNYSGNVAWMNIVRDPVDRFISNFYFDRIKTSDHWFTK</sequence>
<dbReference type="PANTHER" id="PTHR12129:SF15">
    <property type="entry name" value="URONYL 2-SULFOTRANSFERASE"/>
    <property type="match status" value="1"/>
</dbReference>
<evidence type="ECO:0000256" key="5">
    <source>
        <dbReference type="ARBA" id="ARBA00022968"/>
    </source>
</evidence>
<keyword evidence="11" id="KW-1185">Reference proteome</keyword>
<accession>A0AAN9A128</accession>
<keyword evidence="7" id="KW-0333">Golgi apparatus</keyword>
<dbReference type="EMBL" id="JAXCGZ010015327">
    <property type="protein sequence ID" value="KAK7070524.1"/>
    <property type="molecule type" value="Genomic_DNA"/>
</dbReference>
<name>A0AAN9A128_HALRR</name>
<keyword evidence="4" id="KW-0812">Transmembrane</keyword>
<dbReference type="Proteomes" id="UP001381693">
    <property type="component" value="Unassembled WGS sequence"/>
</dbReference>
<dbReference type="Gene3D" id="3.40.50.300">
    <property type="entry name" value="P-loop containing nucleotide triphosphate hydrolases"/>
    <property type="match status" value="1"/>
</dbReference>
<evidence type="ECO:0000256" key="2">
    <source>
        <dbReference type="ARBA" id="ARBA00010569"/>
    </source>
</evidence>
<dbReference type="InterPro" id="IPR027417">
    <property type="entry name" value="P-loop_NTPase"/>
</dbReference>
<evidence type="ECO:0000256" key="8">
    <source>
        <dbReference type="ARBA" id="ARBA00023136"/>
    </source>
</evidence>
<proteinExistence type="inferred from homology"/>
<dbReference type="Pfam" id="PF03567">
    <property type="entry name" value="Sulfotransfer_2"/>
    <property type="match status" value="1"/>
</dbReference>
<dbReference type="PANTHER" id="PTHR12129">
    <property type="entry name" value="HEPARAN SULFATE 2-O-SULFOTRANSFERASE"/>
    <property type="match status" value="1"/>
</dbReference>
<keyword evidence="8" id="KW-0472">Membrane</keyword>
<dbReference type="InterPro" id="IPR005331">
    <property type="entry name" value="Sulfotransferase"/>
</dbReference>
<protein>
    <submittedName>
        <fullName evidence="10">Uncharacterized protein</fullName>
    </submittedName>
</protein>
<dbReference type="GO" id="GO:0000139">
    <property type="term" value="C:Golgi membrane"/>
    <property type="evidence" value="ECO:0007669"/>
    <property type="project" value="UniProtKB-SubCell"/>
</dbReference>
<evidence type="ECO:0000256" key="9">
    <source>
        <dbReference type="ARBA" id="ARBA00023180"/>
    </source>
</evidence>
<keyword evidence="6" id="KW-1133">Transmembrane helix</keyword>
<evidence type="ECO:0000256" key="3">
    <source>
        <dbReference type="ARBA" id="ARBA00022679"/>
    </source>
</evidence>
<dbReference type="InterPro" id="IPR007734">
    <property type="entry name" value="Heparan_SO4_2-O-STrfase"/>
</dbReference>
<dbReference type="AlphaFoldDB" id="A0AAN9A128"/>
<reference evidence="10 11" key="1">
    <citation type="submission" date="2023-11" db="EMBL/GenBank/DDBJ databases">
        <title>Halocaridina rubra genome assembly.</title>
        <authorList>
            <person name="Smith C."/>
        </authorList>
    </citation>
    <scope>NUCLEOTIDE SEQUENCE [LARGE SCALE GENOMIC DNA]</scope>
    <source>
        <strain evidence="10">EP-1</strain>
        <tissue evidence="10">Whole</tissue>
    </source>
</reference>
<dbReference type="GO" id="GO:0008146">
    <property type="term" value="F:sulfotransferase activity"/>
    <property type="evidence" value="ECO:0007669"/>
    <property type="project" value="InterPro"/>
</dbReference>
<dbReference type="SUPFAM" id="SSF52540">
    <property type="entry name" value="P-loop containing nucleoside triphosphate hydrolases"/>
    <property type="match status" value="1"/>
</dbReference>
<evidence type="ECO:0000256" key="1">
    <source>
        <dbReference type="ARBA" id="ARBA00004323"/>
    </source>
</evidence>
<comment type="subcellular location">
    <subcellularLocation>
        <location evidence="1">Golgi apparatus membrane</location>
        <topology evidence="1">Single-pass type II membrane protein</topology>
    </subcellularLocation>
</comment>
<evidence type="ECO:0000256" key="6">
    <source>
        <dbReference type="ARBA" id="ARBA00022989"/>
    </source>
</evidence>
<organism evidence="10 11">
    <name type="scientific">Halocaridina rubra</name>
    <name type="common">Hawaiian red shrimp</name>
    <dbReference type="NCBI Taxonomy" id="373956"/>
    <lineage>
        <taxon>Eukaryota</taxon>
        <taxon>Metazoa</taxon>
        <taxon>Ecdysozoa</taxon>
        <taxon>Arthropoda</taxon>
        <taxon>Crustacea</taxon>
        <taxon>Multicrustacea</taxon>
        <taxon>Malacostraca</taxon>
        <taxon>Eumalacostraca</taxon>
        <taxon>Eucarida</taxon>
        <taxon>Decapoda</taxon>
        <taxon>Pleocyemata</taxon>
        <taxon>Caridea</taxon>
        <taxon>Atyoidea</taxon>
        <taxon>Atyidae</taxon>
        <taxon>Halocaridina</taxon>
    </lineage>
</organism>
<gene>
    <name evidence="10" type="ORF">SK128_015872</name>
</gene>
<keyword evidence="5" id="KW-0735">Signal-anchor</keyword>